<dbReference type="Pfam" id="PF00830">
    <property type="entry name" value="Ribosomal_L28"/>
    <property type="match status" value="1"/>
</dbReference>
<evidence type="ECO:0000256" key="1">
    <source>
        <dbReference type="ARBA" id="ARBA00008760"/>
    </source>
</evidence>
<gene>
    <name evidence="4" type="ORF">COT26_03185</name>
</gene>
<dbReference type="Gene3D" id="2.30.170.40">
    <property type="entry name" value="Ribosomal protein L28/L24"/>
    <property type="match status" value="1"/>
</dbReference>
<dbReference type="GO" id="GO:0003735">
    <property type="term" value="F:structural constituent of ribosome"/>
    <property type="evidence" value="ECO:0007669"/>
    <property type="project" value="InterPro"/>
</dbReference>
<sequence>MAKICSICGRGSLKANSRSHSNIATIKRQKVNLQTLFKDNKRIIACASCIKSEMKKSAKK</sequence>
<reference evidence="5" key="1">
    <citation type="submission" date="2017-09" db="EMBL/GenBank/DDBJ databases">
        <title>Depth-based differentiation of microbial function through sediment-hosted aquifers and enrichment of novel symbionts in the deep terrestrial subsurface.</title>
        <authorList>
            <person name="Probst A.J."/>
            <person name="Ladd B."/>
            <person name="Jarett J.K."/>
            <person name="Geller-Mcgrath D.E."/>
            <person name="Sieber C.M.K."/>
            <person name="Emerson J.B."/>
            <person name="Anantharaman K."/>
            <person name="Thomas B.C."/>
            <person name="Malmstrom R."/>
            <person name="Stieglmeier M."/>
            <person name="Klingl A."/>
            <person name="Woyke T."/>
            <person name="Ryan C.M."/>
            <person name="Banfield J.F."/>
        </authorList>
    </citation>
    <scope>NUCLEOTIDE SEQUENCE [LARGE SCALE GENOMIC DNA]</scope>
</reference>
<name>A0A2H0YPU7_9BACT</name>
<dbReference type="InterPro" id="IPR034704">
    <property type="entry name" value="Ribosomal_bL28/bL31-like_sf"/>
</dbReference>
<proteinExistence type="inferred from homology"/>
<comment type="similarity">
    <text evidence="1">Belongs to the bacterial ribosomal protein bL28 family.</text>
</comment>
<dbReference type="InterPro" id="IPR037147">
    <property type="entry name" value="Ribosomal_bL28_sf"/>
</dbReference>
<dbReference type="AlphaFoldDB" id="A0A2H0YPU7"/>
<dbReference type="SUPFAM" id="SSF143800">
    <property type="entry name" value="L28p-like"/>
    <property type="match status" value="1"/>
</dbReference>
<comment type="caution">
    <text evidence="4">The sequence shown here is derived from an EMBL/GenBank/DDBJ whole genome shotgun (WGS) entry which is preliminary data.</text>
</comment>
<evidence type="ECO:0000313" key="4">
    <source>
        <dbReference type="EMBL" id="PIS40498.1"/>
    </source>
</evidence>
<organism evidence="4 5">
    <name type="scientific">Candidatus Kerfeldbacteria bacterium CG08_land_8_20_14_0_20_43_14</name>
    <dbReference type="NCBI Taxonomy" id="2014246"/>
    <lineage>
        <taxon>Bacteria</taxon>
        <taxon>Candidatus Kerfeldiibacteriota</taxon>
    </lineage>
</organism>
<dbReference type="Proteomes" id="UP000236845">
    <property type="component" value="Unassembled WGS sequence"/>
</dbReference>
<dbReference type="GO" id="GO:1990904">
    <property type="term" value="C:ribonucleoprotein complex"/>
    <property type="evidence" value="ECO:0007669"/>
    <property type="project" value="UniProtKB-KW"/>
</dbReference>
<dbReference type="GO" id="GO:0005840">
    <property type="term" value="C:ribosome"/>
    <property type="evidence" value="ECO:0007669"/>
    <property type="project" value="UniProtKB-KW"/>
</dbReference>
<dbReference type="EMBL" id="PEXW01000067">
    <property type="protein sequence ID" value="PIS40498.1"/>
    <property type="molecule type" value="Genomic_DNA"/>
</dbReference>
<keyword evidence="3" id="KW-0687">Ribonucleoprotein</keyword>
<evidence type="ECO:0000256" key="3">
    <source>
        <dbReference type="ARBA" id="ARBA00023274"/>
    </source>
</evidence>
<dbReference type="InterPro" id="IPR026569">
    <property type="entry name" value="Ribosomal_bL28"/>
</dbReference>
<evidence type="ECO:0000313" key="5">
    <source>
        <dbReference type="Proteomes" id="UP000236845"/>
    </source>
</evidence>
<keyword evidence="2 4" id="KW-0689">Ribosomal protein</keyword>
<accession>A0A2H0YPU7</accession>
<evidence type="ECO:0000256" key="2">
    <source>
        <dbReference type="ARBA" id="ARBA00022980"/>
    </source>
</evidence>
<protein>
    <submittedName>
        <fullName evidence="4">50S ribosomal protein L28</fullName>
    </submittedName>
</protein>